<dbReference type="Proteomes" id="UP000267524">
    <property type="component" value="Unassembled WGS sequence"/>
</dbReference>
<dbReference type="RefSeq" id="WP_122548275.1">
    <property type="nucleotide sequence ID" value="NZ_QWIV01000014.1"/>
</dbReference>
<proteinExistence type="predicted"/>
<evidence type="ECO:0000259" key="2">
    <source>
        <dbReference type="Pfam" id="PF08450"/>
    </source>
</evidence>
<dbReference type="PANTHER" id="PTHR47572:SF4">
    <property type="entry name" value="LACTONASE DRP35"/>
    <property type="match status" value="1"/>
</dbReference>
<evidence type="ECO:0000313" key="3">
    <source>
        <dbReference type="EMBL" id="RMZ59124.1"/>
    </source>
</evidence>
<evidence type="ECO:0000313" key="4">
    <source>
        <dbReference type="Proteomes" id="UP000267524"/>
    </source>
</evidence>
<dbReference type="Gene3D" id="2.120.10.30">
    <property type="entry name" value="TolB, C-terminal domain"/>
    <property type="match status" value="1"/>
</dbReference>
<dbReference type="SUPFAM" id="SSF63829">
    <property type="entry name" value="Calcium-dependent phosphotriesterase"/>
    <property type="match status" value="1"/>
</dbReference>
<protein>
    <submittedName>
        <fullName evidence="3">SMP-30/gluconolactonase/LRE family protein</fullName>
    </submittedName>
</protein>
<name>A0A3M7LAQ4_9FLAO</name>
<dbReference type="EMBL" id="QWIV01000014">
    <property type="protein sequence ID" value="RMZ59124.1"/>
    <property type="molecule type" value="Genomic_DNA"/>
</dbReference>
<dbReference type="InterPro" id="IPR051262">
    <property type="entry name" value="SMP-30/CGR1_Lactonase"/>
</dbReference>
<dbReference type="PANTHER" id="PTHR47572">
    <property type="entry name" value="LIPOPROTEIN-RELATED"/>
    <property type="match status" value="1"/>
</dbReference>
<dbReference type="InterPro" id="IPR011042">
    <property type="entry name" value="6-blade_b-propeller_TolB-like"/>
</dbReference>
<gene>
    <name evidence="3" type="ORF">D1632_13355</name>
</gene>
<dbReference type="AlphaFoldDB" id="A0A3M7LAQ4"/>
<dbReference type="GO" id="GO:0016787">
    <property type="term" value="F:hydrolase activity"/>
    <property type="evidence" value="ECO:0007669"/>
    <property type="project" value="UniProtKB-KW"/>
</dbReference>
<sequence length="297" mass="34260">MKNIFSLHWFGLILVLLNCKSINYNDMFYNGVQPERISDKFSFTEGPASDEDGNVYFTDQPNDKIYYWDWKTNTIIEFLDKTGRANGAHFDKDDNLITCSDDHGEIWKISKDKKIQVVLNNFEGKRLNGPNDVWNDSLGGMYFTDPLYEREYWVNFKQEIPNRSLYYMNKGGKITKLETFIQPNGIVGSEKFRKLYVSDIDAKKTYVYDILGEGKLSERKLFCEMGSDGMALDKHGNLYLTGDGVHVFNREGKKIYHIPIPEKWTSNITFGGKHHDILFITASKSVYTLPTKVSGVK</sequence>
<keyword evidence="4" id="KW-1185">Reference proteome</keyword>
<keyword evidence="1" id="KW-0378">Hydrolase</keyword>
<accession>A0A3M7LAQ4</accession>
<comment type="caution">
    <text evidence="3">The sequence shown here is derived from an EMBL/GenBank/DDBJ whole genome shotgun (WGS) entry which is preliminary data.</text>
</comment>
<feature type="domain" description="SMP-30/Gluconolactonase/LRE-like region" evidence="2">
    <location>
        <begin position="43"/>
        <end position="283"/>
    </location>
</feature>
<organism evidence="3 4">
    <name type="scientific">Chryseobacterium nematophagum</name>
    <dbReference type="NCBI Taxonomy" id="2305228"/>
    <lineage>
        <taxon>Bacteria</taxon>
        <taxon>Pseudomonadati</taxon>
        <taxon>Bacteroidota</taxon>
        <taxon>Flavobacteriia</taxon>
        <taxon>Flavobacteriales</taxon>
        <taxon>Weeksellaceae</taxon>
        <taxon>Chryseobacterium group</taxon>
        <taxon>Chryseobacterium</taxon>
    </lineage>
</organism>
<evidence type="ECO:0000256" key="1">
    <source>
        <dbReference type="ARBA" id="ARBA00022801"/>
    </source>
</evidence>
<dbReference type="Pfam" id="PF08450">
    <property type="entry name" value="SGL"/>
    <property type="match status" value="1"/>
</dbReference>
<reference evidence="3 4" key="1">
    <citation type="submission" date="2018-08" db="EMBL/GenBank/DDBJ databases">
        <title>Chryseobacterium nematophagum: a novel matrix digesting pathogen of nematodes.</title>
        <authorList>
            <person name="Page A."/>
            <person name="Roberts M."/>
            <person name="Felix M.-A."/>
            <person name="Weir W."/>
        </authorList>
    </citation>
    <scope>NUCLEOTIDE SEQUENCE [LARGE SCALE GENOMIC DNA]</scope>
    <source>
        <strain evidence="3 4">JUb275</strain>
    </source>
</reference>
<dbReference type="InterPro" id="IPR013658">
    <property type="entry name" value="SGL"/>
</dbReference>